<evidence type="ECO:0000256" key="2">
    <source>
        <dbReference type="SAM" id="MobiDB-lite"/>
    </source>
</evidence>
<dbReference type="AlphaFoldDB" id="A0A139GY22"/>
<feature type="compositionally biased region" description="Basic and acidic residues" evidence="2">
    <location>
        <begin position="11"/>
        <end position="20"/>
    </location>
</feature>
<reference evidence="3 4" key="1">
    <citation type="submission" date="2015-07" db="EMBL/GenBank/DDBJ databases">
        <title>Comparative genomics of the Sigatoka disease complex on banana suggests a link between parallel evolutionary changes in Pseudocercospora fijiensis and Pseudocercospora eumusae and increased virulence on the banana host.</title>
        <authorList>
            <person name="Chang T.-C."/>
            <person name="Salvucci A."/>
            <person name="Crous P.W."/>
            <person name="Stergiopoulos I."/>
        </authorList>
    </citation>
    <scope>NUCLEOTIDE SEQUENCE [LARGE SCALE GENOMIC DNA]</scope>
    <source>
        <strain evidence="3 4">CBS 114824</strain>
    </source>
</reference>
<feature type="compositionally biased region" description="Polar residues" evidence="2">
    <location>
        <begin position="288"/>
        <end position="307"/>
    </location>
</feature>
<evidence type="ECO:0000313" key="4">
    <source>
        <dbReference type="Proteomes" id="UP000070133"/>
    </source>
</evidence>
<accession>A0A139GY22</accession>
<feature type="compositionally biased region" description="Low complexity" evidence="2">
    <location>
        <begin position="232"/>
        <end position="246"/>
    </location>
</feature>
<gene>
    <name evidence="3" type="ORF">AC578_9572</name>
</gene>
<evidence type="ECO:0000313" key="3">
    <source>
        <dbReference type="EMBL" id="KXS95071.1"/>
    </source>
</evidence>
<name>A0A139GY22_9PEZI</name>
<sequence>MNILAGVGHDAGQHLDDKRTGIHQSGYGPPPNQASLTSSQSAGTHYQSPNYGFGPVTGTKLVLPATDQNQRDWTGYSPLLNKQGKIRHGLDCPIRAGPHGNHACSWRPRDGDEGFPDMARVREHIGSHGLVCTLCGQCFGNASSWKRHRKHFEKNGCTHLDALERQPQHPLSIRPELLDRFFRKSSLKDMGDIWLEGYRILHGDNESAIKNEPSPYYRQNVDRQRMRISREAPSPSTATATASATPVHESDVATGPWNHLSCDYGDETAFCSSVEDFSDLNFTSPLTDNGPANTLPGSQASHLSSSHAFPEVTASGNDQMDVETVDPRQILQGNSRYSLSSANATAQSSSGHDIPTVQSPQIAFVANATACASEPNEFRQTQQSSASQATSEHNDMLQYCQQLYDDKNRYQNENQQLKTKIDELEGQVTKVETTLTALKDHLRHLVITFNAQVARPQNPERRKYLVIELLGSVAAAIQRDRP</sequence>
<feature type="region of interest" description="Disordered" evidence="2">
    <location>
        <begin position="230"/>
        <end position="250"/>
    </location>
</feature>
<organism evidence="3 4">
    <name type="scientific">Pseudocercospora eumusae</name>
    <dbReference type="NCBI Taxonomy" id="321146"/>
    <lineage>
        <taxon>Eukaryota</taxon>
        <taxon>Fungi</taxon>
        <taxon>Dikarya</taxon>
        <taxon>Ascomycota</taxon>
        <taxon>Pezizomycotina</taxon>
        <taxon>Dothideomycetes</taxon>
        <taxon>Dothideomycetidae</taxon>
        <taxon>Mycosphaerellales</taxon>
        <taxon>Mycosphaerellaceae</taxon>
        <taxon>Pseudocercospora</taxon>
    </lineage>
</organism>
<proteinExistence type="predicted"/>
<dbReference type="Proteomes" id="UP000070133">
    <property type="component" value="Unassembled WGS sequence"/>
</dbReference>
<evidence type="ECO:0000256" key="1">
    <source>
        <dbReference type="SAM" id="Coils"/>
    </source>
</evidence>
<keyword evidence="4" id="KW-1185">Reference proteome</keyword>
<feature type="region of interest" description="Disordered" evidence="2">
    <location>
        <begin position="288"/>
        <end position="320"/>
    </location>
</feature>
<feature type="region of interest" description="Disordered" evidence="2">
    <location>
        <begin position="1"/>
        <end position="50"/>
    </location>
</feature>
<feature type="coiled-coil region" evidence="1">
    <location>
        <begin position="400"/>
        <end position="441"/>
    </location>
</feature>
<dbReference type="EMBL" id="LFZN01000234">
    <property type="protein sequence ID" value="KXS95071.1"/>
    <property type="molecule type" value="Genomic_DNA"/>
</dbReference>
<keyword evidence="1" id="KW-0175">Coiled coil</keyword>
<feature type="compositionally biased region" description="Polar residues" evidence="2">
    <location>
        <begin position="33"/>
        <end position="50"/>
    </location>
</feature>
<comment type="caution">
    <text evidence="3">The sequence shown here is derived from an EMBL/GenBank/DDBJ whole genome shotgun (WGS) entry which is preliminary data.</text>
</comment>
<protein>
    <submittedName>
        <fullName evidence="3">Uncharacterized protein</fullName>
    </submittedName>
</protein>